<dbReference type="SUPFAM" id="SSF55874">
    <property type="entry name" value="ATPase domain of HSP90 chaperone/DNA topoisomerase II/histidine kinase"/>
    <property type="match status" value="1"/>
</dbReference>
<comment type="catalytic activity">
    <reaction evidence="1">
        <text>ATP + protein L-histidine = ADP + protein N-phospho-L-histidine.</text>
        <dbReference type="EC" id="2.7.13.3"/>
    </reaction>
</comment>
<dbReference type="Gene3D" id="1.20.5.1930">
    <property type="match status" value="1"/>
</dbReference>
<dbReference type="Proteomes" id="UP000199004">
    <property type="component" value="Unassembled WGS sequence"/>
</dbReference>
<keyword evidence="6 12" id="KW-0418">Kinase</keyword>
<dbReference type="EC" id="2.7.13.3" evidence="2"/>
<evidence type="ECO:0000256" key="5">
    <source>
        <dbReference type="ARBA" id="ARBA00022741"/>
    </source>
</evidence>
<feature type="domain" description="Signal transduction histidine kinase subgroup 3 dimerisation and phosphoacceptor" evidence="10">
    <location>
        <begin position="178"/>
        <end position="243"/>
    </location>
</feature>
<accession>A0A1H0AHQ0</accession>
<dbReference type="STRING" id="1005944.SAMN05192576_2030"/>
<keyword evidence="7" id="KW-0067">ATP-binding</keyword>
<dbReference type="Pfam" id="PF23539">
    <property type="entry name" value="DUF7134"/>
    <property type="match status" value="1"/>
</dbReference>
<keyword evidence="3" id="KW-0597">Phosphoprotein</keyword>
<dbReference type="GO" id="GO:0005524">
    <property type="term" value="F:ATP binding"/>
    <property type="evidence" value="ECO:0007669"/>
    <property type="project" value="UniProtKB-KW"/>
</dbReference>
<dbReference type="InterPro" id="IPR011712">
    <property type="entry name" value="Sig_transdc_His_kin_sub3_dim/P"/>
</dbReference>
<evidence type="ECO:0000256" key="4">
    <source>
        <dbReference type="ARBA" id="ARBA00022679"/>
    </source>
</evidence>
<evidence type="ECO:0000256" key="1">
    <source>
        <dbReference type="ARBA" id="ARBA00000085"/>
    </source>
</evidence>
<dbReference type="PANTHER" id="PTHR24421">
    <property type="entry name" value="NITRATE/NITRITE SENSOR PROTEIN NARX-RELATED"/>
    <property type="match status" value="1"/>
</dbReference>
<dbReference type="Gene3D" id="3.30.565.10">
    <property type="entry name" value="Histidine kinase-like ATPase, C-terminal domain"/>
    <property type="match status" value="1"/>
</dbReference>
<dbReference type="InterPro" id="IPR036890">
    <property type="entry name" value="HATPase_C_sf"/>
</dbReference>
<dbReference type="RefSeq" id="WP_091024278.1">
    <property type="nucleotide sequence ID" value="NZ_BKAE01000011.1"/>
</dbReference>
<feature type="transmembrane region" description="Helical" evidence="9">
    <location>
        <begin position="84"/>
        <end position="101"/>
    </location>
</feature>
<feature type="transmembrane region" description="Helical" evidence="9">
    <location>
        <begin position="12"/>
        <end position="33"/>
    </location>
</feature>
<dbReference type="GO" id="GO:0016020">
    <property type="term" value="C:membrane"/>
    <property type="evidence" value="ECO:0007669"/>
    <property type="project" value="InterPro"/>
</dbReference>
<reference evidence="12 13" key="1">
    <citation type="submission" date="2016-10" db="EMBL/GenBank/DDBJ databases">
        <authorList>
            <person name="de Groot N.N."/>
        </authorList>
    </citation>
    <scope>NUCLEOTIDE SEQUENCE [LARGE SCALE GENOMIC DNA]</scope>
    <source>
        <strain evidence="12 13">CGMCC 1.11147</strain>
    </source>
</reference>
<dbReference type="GO" id="GO:0046983">
    <property type="term" value="F:protein dimerization activity"/>
    <property type="evidence" value="ECO:0007669"/>
    <property type="project" value="InterPro"/>
</dbReference>
<keyword evidence="9" id="KW-0472">Membrane</keyword>
<gene>
    <name evidence="12" type="ORF">SAMN05192576_2030</name>
</gene>
<feature type="transmembrane region" description="Helical" evidence="9">
    <location>
        <begin position="129"/>
        <end position="150"/>
    </location>
</feature>
<protein>
    <recommendedName>
        <fullName evidence="2">histidine kinase</fullName>
        <ecNumber evidence="2">2.7.13.3</ecNumber>
    </recommendedName>
</protein>
<name>A0A1H0AHQ0_9ACTN</name>
<evidence type="ECO:0000256" key="3">
    <source>
        <dbReference type="ARBA" id="ARBA00022553"/>
    </source>
</evidence>
<evidence type="ECO:0000259" key="10">
    <source>
        <dbReference type="Pfam" id="PF07730"/>
    </source>
</evidence>
<sequence>MRDGERADPRWTGWWDLALAAALLAATVVETALATDDDVLLRILLASLAPLGLFWRRTQPALSVALVSLALASESVVTESPDQVALLLGILVSAFSVAAYAERREALLGLGLLAAAISLSISVDPSDSVSNIPPTLALFLALPAGLGFAFRRRGRDLATLAGSNEALRREAETAVEDERRRIARELHDVVSHAVTLIAVQAEAGQALLDTEPEGARRALAAIGATSRDALAELHAMLSLLREPAGSDAPAGLSRLTALVEGARAAGVGVSLTEEGSPGGLTPAVDQAAFRFVQEGLTNAMRHTLSPRVDIVLRHDTEALHLRVDSTGPTHQSSYGGTGSGLAGLRARVLALGGTFEAGPGATSGYSVVATLPRTAS</sequence>
<dbReference type="CDD" id="cd16917">
    <property type="entry name" value="HATPase_UhpB-NarQ-NarX-like"/>
    <property type="match status" value="1"/>
</dbReference>
<evidence type="ECO:0000256" key="9">
    <source>
        <dbReference type="SAM" id="Phobius"/>
    </source>
</evidence>
<evidence type="ECO:0000256" key="8">
    <source>
        <dbReference type="ARBA" id="ARBA00023012"/>
    </source>
</evidence>
<feature type="domain" description="DUF7134" evidence="11">
    <location>
        <begin position="13"/>
        <end position="148"/>
    </location>
</feature>
<evidence type="ECO:0000259" key="11">
    <source>
        <dbReference type="Pfam" id="PF23539"/>
    </source>
</evidence>
<keyword evidence="4" id="KW-0808">Transferase</keyword>
<keyword evidence="13" id="KW-1185">Reference proteome</keyword>
<proteinExistence type="predicted"/>
<dbReference type="EMBL" id="FNIC01000002">
    <property type="protein sequence ID" value="SDN32583.1"/>
    <property type="molecule type" value="Genomic_DNA"/>
</dbReference>
<evidence type="ECO:0000256" key="6">
    <source>
        <dbReference type="ARBA" id="ARBA00022777"/>
    </source>
</evidence>
<keyword evidence="9" id="KW-1133">Transmembrane helix</keyword>
<evidence type="ECO:0000256" key="2">
    <source>
        <dbReference type="ARBA" id="ARBA00012438"/>
    </source>
</evidence>
<keyword evidence="5" id="KW-0547">Nucleotide-binding</keyword>
<evidence type="ECO:0000313" key="13">
    <source>
        <dbReference type="Proteomes" id="UP000199004"/>
    </source>
</evidence>
<evidence type="ECO:0000313" key="12">
    <source>
        <dbReference type="EMBL" id="SDN32583.1"/>
    </source>
</evidence>
<dbReference type="AlphaFoldDB" id="A0A1H0AHQ0"/>
<keyword evidence="8" id="KW-0902">Two-component regulatory system</keyword>
<dbReference type="InterPro" id="IPR055558">
    <property type="entry name" value="DUF7134"/>
</dbReference>
<dbReference type="Pfam" id="PF07730">
    <property type="entry name" value="HisKA_3"/>
    <property type="match status" value="1"/>
</dbReference>
<dbReference type="InterPro" id="IPR050482">
    <property type="entry name" value="Sensor_HK_TwoCompSys"/>
</dbReference>
<dbReference type="GO" id="GO:0000155">
    <property type="term" value="F:phosphorelay sensor kinase activity"/>
    <property type="evidence" value="ECO:0007669"/>
    <property type="project" value="InterPro"/>
</dbReference>
<evidence type="ECO:0000256" key="7">
    <source>
        <dbReference type="ARBA" id="ARBA00022840"/>
    </source>
</evidence>
<feature type="transmembrane region" description="Helical" evidence="9">
    <location>
        <begin position="106"/>
        <end position="123"/>
    </location>
</feature>
<organism evidence="12 13">
    <name type="scientific">Nocardioides szechwanensis</name>
    <dbReference type="NCBI Taxonomy" id="1005944"/>
    <lineage>
        <taxon>Bacteria</taxon>
        <taxon>Bacillati</taxon>
        <taxon>Actinomycetota</taxon>
        <taxon>Actinomycetes</taxon>
        <taxon>Propionibacteriales</taxon>
        <taxon>Nocardioidaceae</taxon>
        <taxon>Nocardioides</taxon>
    </lineage>
</organism>
<keyword evidence="9" id="KW-0812">Transmembrane</keyword>
<dbReference type="PANTHER" id="PTHR24421:SF10">
    <property type="entry name" value="NITRATE_NITRITE SENSOR PROTEIN NARQ"/>
    <property type="match status" value="1"/>
</dbReference>
<dbReference type="OrthoDB" id="227596at2"/>